<reference evidence="4" key="3">
    <citation type="submission" date="2021-06" db="EMBL/GenBank/DDBJ databases">
        <authorList>
            <consortium name="NCBI Pathogen Detection Project"/>
        </authorList>
    </citation>
    <scope>NUCLEOTIDE SEQUENCE</scope>
    <source>
        <strain evidence="4">HN1000</strain>
    </source>
</reference>
<keyword evidence="2" id="KW-0472">Membrane</keyword>
<comment type="caution">
    <text evidence="5">The sequence shown here is derived from an EMBL/GenBank/DDBJ whole genome shotgun (WGS) entry which is preliminary data.</text>
</comment>
<evidence type="ECO:0000313" key="4">
    <source>
        <dbReference type="EMBL" id="HBH1542266.1"/>
    </source>
</evidence>
<keyword evidence="2" id="KW-0812">Transmembrane</keyword>
<name>A0A9X8RJH9_CLODI</name>
<reference evidence="5 6" key="1">
    <citation type="submission" date="2017-02" db="EMBL/GenBank/DDBJ databases">
        <authorList>
            <consortium name="Pathogen Informatics"/>
        </authorList>
    </citation>
    <scope>NUCLEOTIDE SEQUENCE [LARGE SCALE GENOMIC DNA]</scope>
    <source>
        <strain evidence="5 6">VRECD0157</strain>
    </source>
</reference>
<gene>
    <name evidence="4" type="ORF">KRM00_001747</name>
    <name evidence="5" type="ORF">SAMEA3375112_02251</name>
</gene>
<organism evidence="5 6">
    <name type="scientific">Clostridioides difficile</name>
    <name type="common">Peptoclostridium difficile</name>
    <dbReference type="NCBI Taxonomy" id="1496"/>
    <lineage>
        <taxon>Bacteria</taxon>
        <taxon>Bacillati</taxon>
        <taxon>Bacillota</taxon>
        <taxon>Clostridia</taxon>
        <taxon>Peptostreptococcales</taxon>
        <taxon>Peptostreptococcaceae</taxon>
        <taxon>Clostridioides</taxon>
    </lineage>
</organism>
<evidence type="ECO:0000313" key="5">
    <source>
        <dbReference type="EMBL" id="SJS50838.1"/>
    </source>
</evidence>
<dbReference type="EMBL" id="FUPS01000007">
    <property type="protein sequence ID" value="SJS50838.1"/>
    <property type="molecule type" value="Genomic_DNA"/>
</dbReference>
<feature type="transmembrane region" description="Helical" evidence="2">
    <location>
        <begin position="47"/>
        <end position="62"/>
    </location>
</feature>
<keyword evidence="2" id="KW-1133">Transmembrane helix</keyword>
<proteinExistence type="predicted"/>
<evidence type="ECO:0000259" key="3">
    <source>
        <dbReference type="Pfam" id="PF09851"/>
    </source>
</evidence>
<evidence type="ECO:0000256" key="1">
    <source>
        <dbReference type="SAM" id="Coils"/>
    </source>
</evidence>
<reference evidence="4" key="2">
    <citation type="journal article" date="2018" name="Genome Biol.">
        <title>SKESA: strategic k-mer extension for scrupulous assemblies.</title>
        <authorList>
            <person name="Souvorov A."/>
            <person name="Agarwala R."/>
            <person name="Lipman D.J."/>
        </authorList>
    </citation>
    <scope>NUCLEOTIDE SEQUENCE</scope>
    <source>
        <strain evidence="4">HN1000</strain>
    </source>
</reference>
<feature type="transmembrane region" description="Helical" evidence="2">
    <location>
        <begin position="68"/>
        <end position="86"/>
    </location>
</feature>
<feature type="transmembrane region" description="Helical" evidence="2">
    <location>
        <begin position="20"/>
        <end position="40"/>
    </location>
</feature>
<keyword evidence="1" id="KW-0175">Coiled coil</keyword>
<dbReference type="InterPro" id="IPR018649">
    <property type="entry name" value="SHOCT"/>
</dbReference>
<dbReference type="Pfam" id="PF09851">
    <property type="entry name" value="SHOCT"/>
    <property type="match status" value="1"/>
</dbReference>
<feature type="coiled-coil region" evidence="1">
    <location>
        <begin position="97"/>
        <end position="124"/>
    </location>
</feature>
<sequence>MVGAFVLPNYAIILSEMSNLWGNFIMWILVPIITIVLLIIAVSSMQYILVMIAFLLIIYSFIEKKIVMGLVSVLFFTYSIYLCATWEDKSLIADNKVETVKAQRETVEREKEMERRRIQEEVDKERYIEKHGMEISENDLKVKLEALVPQEYKGKKYELKVGKFKRYSMYFDLTVQNEKFSNSEECKKFVKEIANDLKKIKISKAYFKFHSKDDGGIYNSVYIDYFRNIQNNVDNVENLEFNEFELKTEEEEKREQEKIEQEKNSYNNYIQNRVVDPLDRIKKLKELLDSGAITQEEYNKKKKELLE</sequence>
<feature type="domain" description="SHOCT" evidence="3">
    <location>
        <begin position="279"/>
        <end position="306"/>
    </location>
</feature>
<accession>A0A9X8RJH9</accession>
<dbReference type="Proteomes" id="UP000189137">
    <property type="component" value="Unassembled WGS sequence"/>
</dbReference>
<dbReference type="EMBL" id="DAEPXK010000015">
    <property type="protein sequence ID" value="HBH1542266.1"/>
    <property type="molecule type" value="Genomic_DNA"/>
</dbReference>
<evidence type="ECO:0000256" key="2">
    <source>
        <dbReference type="SAM" id="Phobius"/>
    </source>
</evidence>
<dbReference type="AlphaFoldDB" id="A0A9X8RJH9"/>
<dbReference type="Proteomes" id="UP000878956">
    <property type="component" value="Unassembled WGS sequence"/>
</dbReference>
<evidence type="ECO:0000313" key="6">
    <source>
        <dbReference type="Proteomes" id="UP000189137"/>
    </source>
</evidence>
<protein>
    <submittedName>
        <fullName evidence="4">SHOCT domain-containing protein</fullName>
    </submittedName>
</protein>